<name>A0ABW7MZ32_9FLAO</name>
<feature type="transmembrane region" description="Helical" evidence="1">
    <location>
        <begin position="100"/>
        <end position="122"/>
    </location>
</feature>
<comment type="caution">
    <text evidence="2">The sequence shown here is derived from an EMBL/GenBank/DDBJ whole genome shotgun (WGS) entry which is preliminary data.</text>
</comment>
<dbReference type="RefSeq" id="WP_344741349.1">
    <property type="nucleotide sequence ID" value="NZ_BAABAY010000002.1"/>
</dbReference>
<accession>A0ABW7MZ32</accession>
<reference evidence="2 3" key="1">
    <citation type="submission" date="2024-02" db="EMBL/GenBank/DDBJ databases">
        <title>A Gaetbulibacter species isolated from tidal flats and genomic insights of their niches.</title>
        <authorList>
            <person name="Ye Y."/>
        </authorList>
    </citation>
    <scope>NUCLEOTIDE SEQUENCE [LARGE SCALE GENOMIC DNA]</scope>
    <source>
        <strain evidence="2 3">KYW382</strain>
    </source>
</reference>
<evidence type="ECO:0000313" key="2">
    <source>
        <dbReference type="EMBL" id="MFH6772084.1"/>
    </source>
</evidence>
<organism evidence="2 3">
    <name type="scientific">Gaetbulibacter aestuarii</name>
    <dbReference type="NCBI Taxonomy" id="1502358"/>
    <lineage>
        <taxon>Bacteria</taxon>
        <taxon>Pseudomonadati</taxon>
        <taxon>Bacteroidota</taxon>
        <taxon>Flavobacteriia</taxon>
        <taxon>Flavobacteriales</taxon>
        <taxon>Flavobacteriaceae</taxon>
        <taxon>Gaetbulibacter</taxon>
    </lineage>
</organism>
<evidence type="ECO:0000256" key="1">
    <source>
        <dbReference type="SAM" id="Phobius"/>
    </source>
</evidence>
<feature type="transmembrane region" description="Helical" evidence="1">
    <location>
        <begin position="12"/>
        <end position="31"/>
    </location>
</feature>
<dbReference type="Proteomes" id="UP001610100">
    <property type="component" value="Unassembled WGS sequence"/>
</dbReference>
<feature type="transmembrane region" description="Helical" evidence="1">
    <location>
        <begin position="69"/>
        <end position="88"/>
    </location>
</feature>
<keyword evidence="3" id="KW-1185">Reference proteome</keyword>
<sequence>MTTSYLLPHKWKTLGWVLLIIGLIGGVYLLFNDLESNLLKVPVFSIFDEPIIGQKGNFHIIENSFMDELTSILIIIGGLIVGFTKERIEDEYIAKLRTESLIWAIVFNYAVLFLGIVFVYGLSFFQVLVFNMFTPLLFFIIRFNFLKLKSNSDEE</sequence>
<evidence type="ECO:0000313" key="3">
    <source>
        <dbReference type="Proteomes" id="UP001610100"/>
    </source>
</evidence>
<gene>
    <name evidence="2" type="ORF">V8G58_09075</name>
</gene>
<keyword evidence="1" id="KW-1133">Transmembrane helix</keyword>
<feature type="transmembrane region" description="Helical" evidence="1">
    <location>
        <begin position="128"/>
        <end position="145"/>
    </location>
</feature>
<proteinExistence type="predicted"/>
<keyword evidence="1" id="KW-0472">Membrane</keyword>
<protein>
    <submittedName>
        <fullName evidence="2">Uncharacterized protein</fullName>
    </submittedName>
</protein>
<dbReference type="EMBL" id="JBAWKB010000002">
    <property type="protein sequence ID" value="MFH6772084.1"/>
    <property type="molecule type" value="Genomic_DNA"/>
</dbReference>
<keyword evidence="1" id="KW-0812">Transmembrane</keyword>